<accession>U7QP34</accession>
<dbReference type="AlphaFoldDB" id="U7QP34"/>
<organism evidence="1 2">
    <name type="scientific">Lyngbya aestuarii BL J</name>
    <dbReference type="NCBI Taxonomy" id="1348334"/>
    <lineage>
        <taxon>Bacteria</taxon>
        <taxon>Bacillati</taxon>
        <taxon>Cyanobacteriota</taxon>
        <taxon>Cyanophyceae</taxon>
        <taxon>Oscillatoriophycideae</taxon>
        <taxon>Oscillatoriales</taxon>
        <taxon>Microcoleaceae</taxon>
        <taxon>Lyngbya</taxon>
    </lineage>
</organism>
<evidence type="ECO:0000313" key="2">
    <source>
        <dbReference type="Proteomes" id="UP000017127"/>
    </source>
</evidence>
<evidence type="ECO:0000313" key="1">
    <source>
        <dbReference type="EMBL" id="ERT09739.1"/>
    </source>
</evidence>
<protein>
    <submittedName>
        <fullName evidence="1">Uncharacterized protein</fullName>
    </submittedName>
</protein>
<proteinExistence type="predicted"/>
<comment type="caution">
    <text evidence="1">The sequence shown here is derived from an EMBL/GenBank/DDBJ whole genome shotgun (WGS) entry which is preliminary data.</text>
</comment>
<reference evidence="1 2" key="1">
    <citation type="journal article" date="2013" name="Front. Microbiol.">
        <title>Comparative genomic analyses of the cyanobacterium, Lyngbya aestuarii BL J, a powerful hydrogen producer.</title>
        <authorList>
            <person name="Kothari A."/>
            <person name="Vaughn M."/>
            <person name="Garcia-Pichel F."/>
        </authorList>
    </citation>
    <scope>NUCLEOTIDE SEQUENCE [LARGE SCALE GENOMIC DNA]</scope>
    <source>
        <strain evidence="1 2">BL J</strain>
    </source>
</reference>
<gene>
    <name evidence="1" type="ORF">M595_0259</name>
</gene>
<sequence>MFSTSNNNNLGVSVAFLWDRGDRLITQYIEEYFSSGQGGSATNYK</sequence>
<keyword evidence="2" id="KW-1185">Reference proteome</keyword>
<name>U7QP34_9CYAN</name>
<dbReference type="EMBL" id="AUZM01000002">
    <property type="protein sequence ID" value="ERT09739.1"/>
    <property type="molecule type" value="Genomic_DNA"/>
</dbReference>
<dbReference type="Proteomes" id="UP000017127">
    <property type="component" value="Unassembled WGS sequence"/>
</dbReference>